<evidence type="ECO:0000313" key="4">
    <source>
        <dbReference type="EMBL" id="SVB73759.1"/>
    </source>
</evidence>
<dbReference type="NCBIfam" id="TIGR01934">
    <property type="entry name" value="MenG_MenH_UbiE"/>
    <property type="match status" value="1"/>
</dbReference>
<keyword evidence="2" id="KW-0808">Transferase</keyword>
<evidence type="ECO:0000256" key="2">
    <source>
        <dbReference type="ARBA" id="ARBA00022679"/>
    </source>
</evidence>
<reference evidence="4" key="1">
    <citation type="submission" date="2018-05" db="EMBL/GenBank/DDBJ databases">
        <authorList>
            <person name="Lanie J.A."/>
            <person name="Ng W.-L."/>
            <person name="Kazmierczak K.M."/>
            <person name="Andrzejewski T.M."/>
            <person name="Davidsen T.M."/>
            <person name="Wayne K.J."/>
            <person name="Tettelin H."/>
            <person name="Glass J.I."/>
            <person name="Rusch D."/>
            <person name="Podicherti R."/>
            <person name="Tsui H.-C.T."/>
            <person name="Winkler M.E."/>
        </authorList>
    </citation>
    <scope>NUCLEOTIDE SEQUENCE</scope>
</reference>
<dbReference type="InterPro" id="IPR029063">
    <property type="entry name" value="SAM-dependent_MTases_sf"/>
</dbReference>
<dbReference type="PANTHER" id="PTHR43591">
    <property type="entry name" value="METHYLTRANSFERASE"/>
    <property type="match status" value="1"/>
</dbReference>
<gene>
    <name evidence="4" type="ORF">METZ01_LOCUS226613</name>
</gene>
<dbReference type="PROSITE" id="PS51608">
    <property type="entry name" value="SAM_MT_UBIE"/>
    <property type="match status" value="1"/>
</dbReference>
<organism evidence="4">
    <name type="scientific">marine metagenome</name>
    <dbReference type="NCBI Taxonomy" id="408172"/>
    <lineage>
        <taxon>unclassified sequences</taxon>
        <taxon>metagenomes</taxon>
        <taxon>ecological metagenomes</taxon>
    </lineage>
</organism>
<feature type="non-terminal residue" evidence="4">
    <location>
        <position position="200"/>
    </location>
</feature>
<evidence type="ECO:0008006" key="5">
    <source>
        <dbReference type="Google" id="ProtNLM"/>
    </source>
</evidence>
<evidence type="ECO:0000256" key="3">
    <source>
        <dbReference type="ARBA" id="ARBA00022691"/>
    </source>
</evidence>
<name>A0A382GFR6_9ZZZZ</name>
<dbReference type="EMBL" id="UINC01055178">
    <property type="protein sequence ID" value="SVB73759.1"/>
    <property type="molecule type" value="Genomic_DNA"/>
</dbReference>
<sequence length="200" mass="22321">MDQDKTHFGFQSVPKSEKANHVANVFHSVAKQYDLMNDLMSLGTHRLIKRMTIELTKARPGHQIMDLAGGTGDLTELLSKKVGPEGQVLLCDINQAMLCAGRDRLLDKGLLGNIQFIQGDAESLPFPDQHFDAITMAFGIRNVTDKARALSEIRRTLKLGGRLVILEFYKLTQPFLQPAYKVFSGLWPKIGQWITGDSQP</sequence>
<evidence type="ECO:0000256" key="1">
    <source>
        <dbReference type="ARBA" id="ARBA00022603"/>
    </source>
</evidence>
<dbReference type="GO" id="GO:0008425">
    <property type="term" value="F:2-methoxy-6-polyprenyl-1,4-benzoquinol methyltransferase activity"/>
    <property type="evidence" value="ECO:0007669"/>
    <property type="project" value="TreeGrafter"/>
</dbReference>
<keyword evidence="1" id="KW-0489">Methyltransferase</keyword>
<dbReference type="SUPFAM" id="SSF53335">
    <property type="entry name" value="S-adenosyl-L-methionine-dependent methyltransferases"/>
    <property type="match status" value="1"/>
</dbReference>
<dbReference type="Gene3D" id="3.40.50.150">
    <property type="entry name" value="Vaccinia Virus protein VP39"/>
    <property type="match status" value="1"/>
</dbReference>
<dbReference type="PANTHER" id="PTHR43591:SF24">
    <property type="entry name" value="2-METHOXY-6-POLYPRENYL-1,4-BENZOQUINOL METHYLASE, MITOCHONDRIAL"/>
    <property type="match status" value="1"/>
</dbReference>
<dbReference type="GO" id="GO:0032259">
    <property type="term" value="P:methylation"/>
    <property type="evidence" value="ECO:0007669"/>
    <property type="project" value="UniProtKB-KW"/>
</dbReference>
<dbReference type="Pfam" id="PF01209">
    <property type="entry name" value="Ubie_methyltran"/>
    <property type="match status" value="1"/>
</dbReference>
<accession>A0A382GFR6</accession>
<protein>
    <recommendedName>
        <fullName evidence="5">Methyltransferase domain-containing protein</fullName>
    </recommendedName>
</protein>
<keyword evidence="3" id="KW-0949">S-adenosyl-L-methionine</keyword>
<dbReference type="InterPro" id="IPR004033">
    <property type="entry name" value="UbiE/COQ5_MeTrFase"/>
</dbReference>
<dbReference type="AlphaFoldDB" id="A0A382GFR6"/>
<proteinExistence type="predicted"/>
<dbReference type="CDD" id="cd02440">
    <property type="entry name" value="AdoMet_MTases"/>
    <property type="match status" value="1"/>
</dbReference>